<dbReference type="Gene3D" id="1.10.3210.10">
    <property type="entry name" value="Hypothetical protein af1432"/>
    <property type="match status" value="2"/>
</dbReference>
<dbReference type="Pfam" id="PF13328">
    <property type="entry name" value="HD_4"/>
    <property type="match status" value="1"/>
</dbReference>
<protein>
    <submittedName>
        <fullName evidence="2">Uncharacterized protein</fullName>
    </submittedName>
</protein>
<dbReference type="EMBL" id="CAUYUJ010018128">
    <property type="protein sequence ID" value="CAK0880873.1"/>
    <property type="molecule type" value="Genomic_DNA"/>
</dbReference>
<feature type="region of interest" description="Disordered" evidence="1">
    <location>
        <begin position="509"/>
        <end position="538"/>
    </location>
</feature>
<sequence>RLRSLLDRLPERERYLSNTLIGATEAWDIRIRQRARGAASGRAPSELKLMELRAALSGEEGPAAAPVPDTARAALELLLATFKSNEEDQRAVTTALRAASMALPLTRWRFKEAVLKTLVALGADAWTVTALLLHDLDDGLGLPWACVSEAITKCRALGAEVVSVIEEKKRLEQLALLLFLRAFAQREDHAEAWPAASQFLRTLYLKRSEDFRGVLVEIAEVEQMLRDMLLRARSSEFEVPLEGRALARCVLDLHAPLAHGLGLDALARSRGGAPSSAGERLTPSLEQMALRLHFPVEYRMIEDWMSQEDALLGRTMARCMTEVRRALEREPCVSDLATFSVKGRVKSVCSLVKKLLRQRGMSRMDLKAEAVKDLLALEVVVIPNLDAAVPNNPEWLAEDGHGGSAPRASPPWTRCRTTRGRHERLVGPPEVHQGLHHEVEEKRLQGAAHHPGHERAGAPAEGLQSSAAQGPERHHDAVQARGPHLLRFHEAEGAPGLGRAQLLQGLRARHGGPLRGPRGRLHRRDRGRGPAAGGLPRGGELDLWGESFAPDYVDGEIRELCAPSDRTKDGRLSLGDARHAQKAVVRKLEDFQRALQQRQQRWWMHGVHAPAASFPAASAPSVTWSWGIFRGSPGVRDKVSILDHALGLAKEAHEGQLRRSGDPYWTHPLSVADLLARLLLPPTDVKFPAREGLSAAEALES</sequence>
<feature type="non-terminal residue" evidence="2">
    <location>
        <position position="1"/>
    </location>
</feature>
<dbReference type="SUPFAM" id="SSF109604">
    <property type="entry name" value="HD-domain/PDEase-like"/>
    <property type="match status" value="2"/>
</dbReference>
<accession>A0ABN9W451</accession>
<evidence type="ECO:0000256" key="1">
    <source>
        <dbReference type="SAM" id="MobiDB-lite"/>
    </source>
</evidence>
<keyword evidence="3" id="KW-1185">Reference proteome</keyword>
<organism evidence="2 3">
    <name type="scientific">Prorocentrum cordatum</name>
    <dbReference type="NCBI Taxonomy" id="2364126"/>
    <lineage>
        <taxon>Eukaryota</taxon>
        <taxon>Sar</taxon>
        <taxon>Alveolata</taxon>
        <taxon>Dinophyceae</taxon>
        <taxon>Prorocentrales</taxon>
        <taxon>Prorocentraceae</taxon>
        <taxon>Prorocentrum</taxon>
    </lineage>
</organism>
<evidence type="ECO:0000313" key="3">
    <source>
        <dbReference type="Proteomes" id="UP001189429"/>
    </source>
</evidence>
<dbReference type="Proteomes" id="UP001189429">
    <property type="component" value="Unassembled WGS sequence"/>
</dbReference>
<name>A0ABN9W451_9DINO</name>
<dbReference type="PANTHER" id="PTHR21262:SF12">
    <property type="entry name" value="GTP DIPHOSPHOKINASE CRSH, CHLOROPLASTIC-RELATED"/>
    <property type="match status" value="1"/>
</dbReference>
<proteinExistence type="predicted"/>
<evidence type="ECO:0000313" key="2">
    <source>
        <dbReference type="EMBL" id="CAK0880873.1"/>
    </source>
</evidence>
<reference evidence="2" key="1">
    <citation type="submission" date="2023-10" db="EMBL/GenBank/DDBJ databases">
        <authorList>
            <person name="Chen Y."/>
            <person name="Shah S."/>
            <person name="Dougan E. K."/>
            <person name="Thang M."/>
            <person name="Chan C."/>
        </authorList>
    </citation>
    <scope>NUCLEOTIDE SEQUENCE [LARGE SCALE GENOMIC DNA]</scope>
</reference>
<feature type="compositionally biased region" description="Basic residues" evidence="1">
    <location>
        <begin position="509"/>
        <end position="526"/>
    </location>
</feature>
<gene>
    <name evidence="2" type="ORF">PCOR1329_LOCUS63895</name>
</gene>
<dbReference type="Gene3D" id="3.30.460.10">
    <property type="entry name" value="Beta Polymerase, domain 2"/>
    <property type="match status" value="1"/>
</dbReference>
<dbReference type="InterPro" id="IPR043519">
    <property type="entry name" value="NT_sf"/>
</dbReference>
<comment type="caution">
    <text evidence="2">The sequence shown here is derived from an EMBL/GenBank/DDBJ whole genome shotgun (WGS) entry which is preliminary data.</text>
</comment>
<feature type="region of interest" description="Disordered" evidence="1">
    <location>
        <begin position="447"/>
        <end position="475"/>
    </location>
</feature>
<dbReference type="PANTHER" id="PTHR21262">
    <property type="entry name" value="GUANOSINE-3',5'-BIS DIPHOSPHATE 3'-PYROPHOSPHOHYDROLASE"/>
    <property type="match status" value="1"/>
</dbReference>